<dbReference type="AlphaFoldDB" id="A0A2T6ANH3"/>
<dbReference type="SUPFAM" id="SSF53756">
    <property type="entry name" value="UDP-Glycosyltransferase/glycogen phosphorylase"/>
    <property type="match status" value="1"/>
</dbReference>
<name>A0A2T6ANH3_9FLAO</name>
<comment type="caution">
    <text evidence="3">The sequence shown here is derived from an EMBL/GenBank/DDBJ whole genome shotgun (WGS) entry which is preliminary data.</text>
</comment>
<dbReference type="Gene3D" id="3.40.50.2000">
    <property type="entry name" value="Glycogen Phosphorylase B"/>
    <property type="match status" value="2"/>
</dbReference>
<feature type="domain" description="Glycosyl transferase family 1" evidence="2">
    <location>
        <begin position="210"/>
        <end position="366"/>
    </location>
</feature>
<sequence length="389" mass="44545">MRILNVIATMDPKSGGPCQGLRNSIPVQKKGGIENEVVCFDEPDMNFSKYDDFKIHAIGPAKGPYAYCPRLKKWLYENMERFDITLIHGLWLYNSFGTYISWLHLKKKNKHVPKLYLMPHGMLDPYFQRARSRRLKAIRNWFFWKLIEKRVVNGADGLLFTCNKELNLAKETFSNYKPKSVLNTGFGIPEPPAKNINHLWTFLKKCPRISTNAYWLFLSRIHPKKGVDLLVKEYLKLKNENDEIPDLVIAGPGLETTYGKDVQMTGKHPSIHFPGMLEGKAKWSAFHFCEAFILPSHQENFGIAVVEALACKKPVLISDQINIWKEIEAGGGGLVSKDTSEGIRNLLKNWISLSARQQAEMGLNAYNVYRENFYVEKTALDMISKIESN</sequence>
<dbReference type="EMBL" id="QBKQ01000001">
    <property type="protein sequence ID" value="PTX45340.1"/>
    <property type="molecule type" value="Genomic_DNA"/>
</dbReference>
<evidence type="ECO:0000313" key="4">
    <source>
        <dbReference type="Proteomes" id="UP000244174"/>
    </source>
</evidence>
<dbReference type="InterPro" id="IPR001296">
    <property type="entry name" value="Glyco_trans_1"/>
</dbReference>
<dbReference type="Proteomes" id="UP000244174">
    <property type="component" value="Unassembled WGS sequence"/>
</dbReference>
<dbReference type="OrthoDB" id="9790710at2"/>
<reference evidence="3 4" key="1">
    <citation type="submission" date="2018-04" db="EMBL/GenBank/DDBJ databases">
        <title>Genomic Encyclopedia of Archaeal and Bacterial Type Strains, Phase II (KMG-II): from individual species to whole genera.</title>
        <authorList>
            <person name="Goeker M."/>
        </authorList>
    </citation>
    <scope>NUCLEOTIDE SEQUENCE [LARGE SCALE GENOMIC DNA]</scope>
    <source>
        <strain evidence="3 4">DSM 23082</strain>
    </source>
</reference>
<keyword evidence="1 3" id="KW-0808">Transferase</keyword>
<dbReference type="PANTHER" id="PTHR46401">
    <property type="entry name" value="GLYCOSYLTRANSFERASE WBBK-RELATED"/>
    <property type="match status" value="1"/>
</dbReference>
<protein>
    <submittedName>
        <fullName evidence="3">Glycosyltransferase involved in cell wall biosynthesis</fullName>
    </submittedName>
</protein>
<dbReference type="RefSeq" id="WP_108171217.1">
    <property type="nucleotide sequence ID" value="NZ_QBKQ01000001.1"/>
</dbReference>
<organism evidence="3 4">
    <name type="scientific">Christiangramia gaetbulicola</name>
    <dbReference type="NCBI Taxonomy" id="703340"/>
    <lineage>
        <taxon>Bacteria</taxon>
        <taxon>Pseudomonadati</taxon>
        <taxon>Bacteroidota</taxon>
        <taxon>Flavobacteriia</taxon>
        <taxon>Flavobacteriales</taxon>
        <taxon>Flavobacteriaceae</taxon>
        <taxon>Christiangramia</taxon>
    </lineage>
</organism>
<evidence type="ECO:0000259" key="2">
    <source>
        <dbReference type="Pfam" id="PF00534"/>
    </source>
</evidence>
<dbReference type="GO" id="GO:0009103">
    <property type="term" value="P:lipopolysaccharide biosynthetic process"/>
    <property type="evidence" value="ECO:0007669"/>
    <property type="project" value="TreeGrafter"/>
</dbReference>
<proteinExistence type="predicted"/>
<dbReference type="Pfam" id="PF00534">
    <property type="entry name" value="Glycos_transf_1"/>
    <property type="match status" value="1"/>
</dbReference>
<dbReference type="GO" id="GO:0016757">
    <property type="term" value="F:glycosyltransferase activity"/>
    <property type="evidence" value="ECO:0007669"/>
    <property type="project" value="InterPro"/>
</dbReference>
<accession>A0A2T6ANH3</accession>
<evidence type="ECO:0000256" key="1">
    <source>
        <dbReference type="ARBA" id="ARBA00022679"/>
    </source>
</evidence>
<dbReference type="PANTHER" id="PTHR46401:SF2">
    <property type="entry name" value="GLYCOSYLTRANSFERASE WBBK-RELATED"/>
    <property type="match status" value="1"/>
</dbReference>
<gene>
    <name evidence="3" type="ORF">C8P64_1335</name>
</gene>
<evidence type="ECO:0000313" key="3">
    <source>
        <dbReference type="EMBL" id="PTX45340.1"/>
    </source>
</evidence>
<keyword evidence="4" id="KW-1185">Reference proteome</keyword>